<dbReference type="AlphaFoldDB" id="A0A2U1CYF9"/>
<organism evidence="1 2">
    <name type="scientific">Tamilnaduibacter salinus</name>
    <dbReference type="NCBI Taxonomy" id="1484056"/>
    <lineage>
        <taxon>Bacteria</taxon>
        <taxon>Pseudomonadati</taxon>
        <taxon>Pseudomonadota</taxon>
        <taxon>Gammaproteobacteria</taxon>
        <taxon>Pseudomonadales</taxon>
        <taxon>Marinobacteraceae</taxon>
        <taxon>Tamilnaduibacter</taxon>
    </lineage>
</organism>
<accession>A0A2U1CYF9</accession>
<evidence type="ECO:0000313" key="1">
    <source>
        <dbReference type="EMBL" id="PVY77534.1"/>
    </source>
</evidence>
<proteinExistence type="predicted"/>
<dbReference type="Proteomes" id="UP000245887">
    <property type="component" value="Unassembled WGS sequence"/>
</dbReference>
<sequence>MALSSTEKQDLAGILEIVFGHDTAIHSRVNRFNERTMAAAEDALETMVRCNDNMRRLVTGLLGGASVLVKGWLREIVSRLRKELESGRIQFDGYACKVFTVNNWRTPIVLTLQ</sequence>
<gene>
    <name evidence="1" type="ORF">C8D92_103221</name>
</gene>
<name>A0A2U1CYF9_9GAMM</name>
<evidence type="ECO:0000313" key="2">
    <source>
        <dbReference type="Proteomes" id="UP000245887"/>
    </source>
</evidence>
<protein>
    <submittedName>
        <fullName evidence="1">Uncharacterized protein</fullName>
    </submittedName>
</protein>
<dbReference type="EMBL" id="QEKQ01000003">
    <property type="protein sequence ID" value="PVY77534.1"/>
    <property type="molecule type" value="Genomic_DNA"/>
</dbReference>
<dbReference type="RefSeq" id="WP_116918745.1">
    <property type="nucleotide sequence ID" value="NZ_QEKQ01000003.1"/>
</dbReference>
<comment type="caution">
    <text evidence="1">The sequence shown here is derived from an EMBL/GenBank/DDBJ whole genome shotgun (WGS) entry which is preliminary data.</text>
</comment>
<reference evidence="1 2" key="1">
    <citation type="submission" date="2018-04" db="EMBL/GenBank/DDBJ databases">
        <title>Genomic Encyclopedia of Type Strains, Phase IV (KMG-IV): sequencing the most valuable type-strain genomes for metagenomic binning, comparative biology and taxonomic classification.</title>
        <authorList>
            <person name="Goeker M."/>
        </authorList>
    </citation>
    <scope>NUCLEOTIDE SEQUENCE [LARGE SCALE GENOMIC DNA]</scope>
    <source>
        <strain evidence="1 2">DSM 28688</strain>
    </source>
</reference>
<dbReference type="OrthoDB" id="6388397at2"/>